<organism evidence="1 2">
    <name type="scientific">Ephemerocybe angulata</name>
    <dbReference type="NCBI Taxonomy" id="980116"/>
    <lineage>
        <taxon>Eukaryota</taxon>
        <taxon>Fungi</taxon>
        <taxon>Dikarya</taxon>
        <taxon>Basidiomycota</taxon>
        <taxon>Agaricomycotina</taxon>
        <taxon>Agaricomycetes</taxon>
        <taxon>Agaricomycetidae</taxon>
        <taxon>Agaricales</taxon>
        <taxon>Agaricineae</taxon>
        <taxon>Psathyrellaceae</taxon>
        <taxon>Ephemerocybe</taxon>
    </lineage>
</organism>
<dbReference type="AlphaFoldDB" id="A0A8H6MB48"/>
<gene>
    <name evidence="1" type="ORF">DFP72DRAFT_1044153</name>
</gene>
<name>A0A8H6MB48_9AGAR</name>
<accession>A0A8H6MB48</accession>
<dbReference type="OrthoDB" id="3011850at2759"/>
<dbReference type="EMBL" id="JACGCI010000021">
    <property type="protein sequence ID" value="KAF6757712.1"/>
    <property type="molecule type" value="Genomic_DNA"/>
</dbReference>
<comment type="caution">
    <text evidence="1">The sequence shown here is derived from an EMBL/GenBank/DDBJ whole genome shotgun (WGS) entry which is preliminary data.</text>
</comment>
<dbReference type="InterPro" id="IPR027417">
    <property type="entry name" value="P-loop_NTPase"/>
</dbReference>
<proteinExistence type="predicted"/>
<evidence type="ECO:0000313" key="2">
    <source>
        <dbReference type="Proteomes" id="UP000521943"/>
    </source>
</evidence>
<evidence type="ECO:0008006" key="3">
    <source>
        <dbReference type="Google" id="ProtNLM"/>
    </source>
</evidence>
<dbReference type="Proteomes" id="UP000521943">
    <property type="component" value="Unassembled WGS sequence"/>
</dbReference>
<dbReference type="SUPFAM" id="SSF52540">
    <property type="entry name" value="P-loop containing nucleoside triphosphate hydrolases"/>
    <property type="match status" value="1"/>
</dbReference>
<dbReference type="Gene3D" id="3.40.50.300">
    <property type="entry name" value="P-loop containing nucleotide triphosphate hydrolases"/>
    <property type="match status" value="1"/>
</dbReference>
<sequence length="355" mass="38531">MDAAFLSVLQQLGILTASSSSIVPNREIPQTDVLVTTSPEIIQSSLVPKPSYSALIDNGVDCRSDAGKTTFIKAIQHAVDAAIPGPPATEAPTLGIMEYDVPLPDGKTLKFVDTPGFDSYEAGGVGAMETEEILRVLEEHLATNGTSVPVSHVLVFLNANDMATTEFKPRARRTFERLFPNAQVACVTTCWDQIEEDDGRQITAEEAQSKEESLYASGTSSGSLLEYLHGGRPNRGGDILHFRSGLPIEAYSSPLDIMLKLLAGPGSDTTLEERLTAVTKERDELAAKYALLQEKQATTAVDDAAPPQEVIRTPRTRRQRLLDTIDKFSAQVLEMVAELEREALDVADECKTDRA</sequence>
<keyword evidence="2" id="KW-1185">Reference proteome</keyword>
<evidence type="ECO:0000313" key="1">
    <source>
        <dbReference type="EMBL" id="KAF6757712.1"/>
    </source>
</evidence>
<feature type="non-terminal residue" evidence="1">
    <location>
        <position position="1"/>
    </location>
</feature>
<reference evidence="1 2" key="1">
    <citation type="submission" date="2020-07" db="EMBL/GenBank/DDBJ databases">
        <title>Comparative genomics of pyrophilous fungi reveals a link between fire events and developmental genes.</title>
        <authorList>
            <consortium name="DOE Joint Genome Institute"/>
            <person name="Steindorff A.S."/>
            <person name="Carver A."/>
            <person name="Calhoun S."/>
            <person name="Stillman K."/>
            <person name="Liu H."/>
            <person name="Lipzen A."/>
            <person name="Pangilinan J."/>
            <person name="Labutti K."/>
            <person name="Bruns T.D."/>
            <person name="Grigoriev I.V."/>
        </authorList>
    </citation>
    <scope>NUCLEOTIDE SEQUENCE [LARGE SCALE GENOMIC DNA]</scope>
    <source>
        <strain evidence="1 2">CBS 144469</strain>
    </source>
</reference>
<protein>
    <recommendedName>
        <fullName evidence="3">G domain-containing protein</fullName>
    </recommendedName>
</protein>